<gene>
    <name evidence="13" type="ordered locus">Desru_0891</name>
</gene>
<keyword evidence="5" id="KW-0678">Repressor</keyword>
<dbReference type="GO" id="GO:0003700">
    <property type="term" value="F:DNA-binding transcription factor activity"/>
    <property type="evidence" value="ECO:0007669"/>
    <property type="project" value="InterPro"/>
</dbReference>
<comment type="similarity">
    <text evidence="2">Belongs to the DtxR/MntR family.</text>
</comment>
<evidence type="ECO:0000313" key="13">
    <source>
        <dbReference type="EMBL" id="AEG59167.1"/>
    </source>
</evidence>
<dbReference type="InterPro" id="IPR050536">
    <property type="entry name" value="DtxR_MntR_Metal-Reg"/>
</dbReference>
<dbReference type="Pfam" id="PF02742">
    <property type="entry name" value="Fe_dep_repr_C"/>
    <property type="match status" value="1"/>
</dbReference>
<dbReference type="EMBL" id="CP002780">
    <property type="protein sequence ID" value="AEG59167.1"/>
    <property type="molecule type" value="Genomic_DNA"/>
</dbReference>
<dbReference type="KEGG" id="dru:Desru_0891"/>
<sequence>MVIKMTAVDMFTLRGGITMLTPSLEDYLEEIYRLNQSGEAVRVTDIAACLRVSLPSVTRALQKLNENEYILYRRYKDVVLTDKGKQLGHFLVERNRIIREFLHLIGSKCDVAAEAEAMEHYLSLPTLSSIINFVKFTQQYPAWLNEFKRFCQQVEIAQDQQG</sequence>
<evidence type="ECO:0000256" key="11">
    <source>
        <dbReference type="ARBA" id="ARBA00032593"/>
    </source>
</evidence>
<dbReference type="InterPro" id="IPR022687">
    <property type="entry name" value="HTH_DTXR"/>
</dbReference>
<name>F6DJV3_DESRL</name>
<evidence type="ECO:0000256" key="4">
    <source>
        <dbReference type="ARBA" id="ARBA00022490"/>
    </source>
</evidence>
<dbReference type="STRING" id="696281.Desru_0891"/>
<dbReference type="Proteomes" id="UP000009234">
    <property type="component" value="Chromosome"/>
</dbReference>
<dbReference type="SUPFAM" id="SSF46785">
    <property type="entry name" value="Winged helix' DNA-binding domain"/>
    <property type="match status" value="1"/>
</dbReference>
<evidence type="ECO:0000259" key="12">
    <source>
        <dbReference type="PROSITE" id="PS50944"/>
    </source>
</evidence>
<keyword evidence="4" id="KW-0963">Cytoplasm</keyword>
<dbReference type="Gene3D" id="1.10.10.10">
    <property type="entry name" value="Winged helix-like DNA-binding domain superfamily/Winged helix DNA-binding domain"/>
    <property type="match status" value="1"/>
</dbReference>
<evidence type="ECO:0000313" key="14">
    <source>
        <dbReference type="Proteomes" id="UP000009234"/>
    </source>
</evidence>
<dbReference type="GO" id="GO:0003677">
    <property type="term" value="F:DNA binding"/>
    <property type="evidence" value="ECO:0007669"/>
    <property type="project" value="UniProtKB-KW"/>
</dbReference>
<comment type="subcellular location">
    <subcellularLocation>
        <location evidence="1">Cytoplasm</location>
    </subcellularLocation>
</comment>
<evidence type="ECO:0000256" key="6">
    <source>
        <dbReference type="ARBA" id="ARBA00023015"/>
    </source>
</evidence>
<evidence type="ECO:0000256" key="10">
    <source>
        <dbReference type="ARBA" id="ARBA00023211"/>
    </source>
</evidence>
<feature type="domain" description="HTH dtxR-type" evidence="12">
    <location>
        <begin position="20"/>
        <end position="81"/>
    </location>
</feature>
<dbReference type="GO" id="GO:0046983">
    <property type="term" value="F:protein dimerization activity"/>
    <property type="evidence" value="ECO:0007669"/>
    <property type="project" value="InterPro"/>
</dbReference>
<dbReference type="InterPro" id="IPR036421">
    <property type="entry name" value="Fe_dep_repressor_sf"/>
</dbReference>
<protein>
    <recommendedName>
        <fullName evidence="11">Manganese transport regulator</fullName>
    </recommendedName>
</protein>
<dbReference type="Gene3D" id="1.10.60.10">
    <property type="entry name" value="Iron dependent repressor, metal binding and dimerisation domain"/>
    <property type="match status" value="1"/>
</dbReference>
<proteinExistence type="inferred from homology"/>
<dbReference type="PANTHER" id="PTHR33238">
    <property type="entry name" value="IRON (METAL) DEPENDENT REPRESSOR, DTXR FAMILY"/>
    <property type="match status" value="1"/>
</dbReference>
<keyword evidence="6" id="KW-0805">Transcription regulation</keyword>
<dbReference type="InterPro" id="IPR036390">
    <property type="entry name" value="WH_DNA-bd_sf"/>
</dbReference>
<dbReference type="eggNOG" id="COG1321">
    <property type="taxonomic scope" value="Bacteria"/>
</dbReference>
<dbReference type="InterPro" id="IPR022689">
    <property type="entry name" value="Iron_dep_repressor"/>
</dbReference>
<accession>F6DJV3</accession>
<dbReference type="SMART" id="SM00529">
    <property type="entry name" value="HTH_DTXR"/>
    <property type="match status" value="1"/>
</dbReference>
<keyword evidence="7" id="KW-0238">DNA-binding</keyword>
<evidence type="ECO:0000256" key="3">
    <source>
        <dbReference type="ARBA" id="ARBA00011738"/>
    </source>
</evidence>
<dbReference type="HOGENOM" id="CLU_069532_3_0_9"/>
<dbReference type="InterPro" id="IPR036388">
    <property type="entry name" value="WH-like_DNA-bd_sf"/>
</dbReference>
<dbReference type="PROSITE" id="PS50944">
    <property type="entry name" value="HTH_DTXR"/>
    <property type="match status" value="1"/>
</dbReference>
<evidence type="ECO:0000256" key="7">
    <source>
        <dbReference type="ARBA" id="ARBA00023125"/>
    </source>
</evidence>
<evidence type="ECO:0000256" key="5">
    <source>
        <dbReference type="ARBA" id="ARBA00022491"/>
    </source>
</evidence>
<organism evidence="13 14">
    <name type="scientific">Desulforamulus ruminis (strain ATCC 23193 / DSM 2154 / NCIMB 8452 / DL)</name>
    <name type="common">Desulfotomaculum ruminis</name>
    <dbReference type="NCBI Taxonomy" id="696281"/>
    <lineage>
        <taxon>Bacteria</taxon>
        <taxon>Bacillati</taxon>
        <taxon>Bacillota</taxon>
        <taxon>Clostridia</taxon>
        <taxon>Eubacteriales</taxon>
        <taxon>Peptococcaceae</taxon>
        <taxon>Desulforamulus</taxon>
    </lineage>
</organism>
<dbReference type="PANTHER" id="PTHR33238:SF11">
    <property type="entry name" value="TRANSCRIPTIONAL REGULATOR MNTR"/>
    <property type="match status" value="1"/>
</dbReference>
<dbReference type="AlphaFoldDB" id="F6DJV3"/>
<keyword evidence="10" id="KW-0464">Manganese</keyword>
<dbReference type="GO" id="GO:0005737">
    <property type="term" value="C:cytoplasm"/>
    <property type="evidence" value="ECO:0007669"/>
    <property type="project" value="UniProtKB-SubCell"/>
</dbReference>
<keyword evidence="14" id="KW-1185">Reference proteome</keyword>
<evidence type="ECO:0000256" key="1">
    <source>
        <dbReference type="ARBA" id="ARBA00004496"/>
    </source>
</evidence>
<keyword evidence="9" id="KW-0804">Transcription</keyword>
<evidence type="ECO:0000256" key="2">
    <source>
        <dbReference type="ARBA" id="ARBA00007871"/>
    </source>
</evidence>
<reference evidence="13 14" key="2">
    <citation type="journal article" date="2012" name="Stand. Genomic Sci.">
        <title>Complete genome sequence of the sulfate-reducing firmicute Desulfotomaculum ruminis type strain (DL(T)).</title>
        <authorList>
            <person name="Spring S."/>
            <person name="Visser M."/>
            <person name="Lu M."/>
            <person name="Copeland A."/>
            <person name="Lapidus A."/>
            <person name="Lucas S."/>
            <person name="Cheng J.F."/>
            <person name="Han C."/>
            <person name="Tapia R."/>
            <person name="Goodwin L.A."/>
            <person name="Pitluck S."/>
            <person name="Ivanova N."/>
            <person name="Land M."/>
            <person name="Hauser L."/>
            <person name="Larimer F."/>
            <person name="Rohde M."/>
            <person name="Goker M."/>
            <person name="Detter J.C."/>
            <person name="Kyrpides N.C."/>
            <person name="Woyke T."/>
            <person name="Schaap P.J."/>
            <person name="Plugge C.M."/>
            <person name="Muyzer G."/>
            <person name="Kuever J."/>
            <person name="Pereira I.A."/>
            <person name="Parshina S.N."/>
            <person name="Bernier-Latmani R."/>
            <person name="Stams A.J."/>
            <person name="Klenk H.P."/>
        </authorList>
    </citation>
    <scope>NUCLEOTIDE SEQUENCE [LARGE SCALE GENOMIC DNA]</scope>
    <source>
        <strain evidence="14">ATCC 23193 / DSM 2154 / NCIB 8452 / DL</strain>
    </source>
</reference>
<keyword evidence="8" id="KW-0010">Activator</keyword>
<evidence type="ECO:0000256" key="9">
    <source>
        <dbReference type="ARBA" id="ARBA00023163"/>
    </source>
</evidence>
<dbReference type="Pfam" id="PF01325">
    <property type="entry name" value="Fe_dep_repress"/>
    <property type="match status" value="1"/>
</dbReference>
<evidence type="ECO:0000256" key="8">
    <source>
        <dbReference type="ARBA" id="ARBA00023159"/>
    </source>
</evidence>
<reference evidence="14" key="1">
    <citation type="submission" date="2011-05" db="EMBL/GenBank/DDBJ databases">
        <title>Complete sequence of Desulfotomaculum ruminis DSM 2154.</title>
        <authorList>
            <person name="Lucas S."/>
            <person name="Copeland A."/>
            <person name="Lapidus A."/>
            <person name="Cheng J.-F."/>
            <person name="Goodwin L."/>
            <person name="Pitluck S."/>
            <person name="Lu M."/>
            <person name="Detter J.C."/>
            <person name="Han C."/>
            <person name="Tapia R."/>
            <person name="Land M."/>
            <person name="Hauser L."/>
            <person name="Kyrpides N."/>
            <person name="Ivanova N."/>
            <person name="Mikhailova N."/>
            <person name="Pagani I."/>
            <person name="Stams A.J.M."/>
            <person name="Plugge C.M."/>
            <person name="Muyzer G."/>
            <person name="Kuever J."/>
            <person name="Parshina S.N."/>
            <person name="Ivanova A.E."/>
            <person name="Nazina T.N."/>
            <person name="Brambilla E."/>
            <person name="Spring S."/>
            <person name="Klenk H.-P."/>
            <person name="Woyke T."/>
        </authorList>
    </citation>
    <scope>NUCLEOTIDE SEQUENCE [LARGE SCALE GENOMIC DNA]</scope>
    <source>
        <strain evidence="14">ATCC 23193 / DSM 2154 / NCIB 8452 / DL</strain>
    </source>
</reference>
<dbReference type="InterPro" id="IPR001367">
    <property type="entry name" value="Fe_dep_repressor"/>
</dbReference>
<comment type="subunit">
    <text evidence="3">Homodimer.</text>
</comment>
<dbReference type="GO" id="GO:0046914">
    <property type="term" value="F:transition metal ion binding"/>
    <property type="evidence" value="ECO:0007669"/>
    <property type="project" value="InterPro"/>
</dbReference>